<feature type="compositionally biased region" description="Polar residues" evidence="1">
    <location>
        <begin position="27"/>
        <end position="44"/>
    </location>
</feature>
<feature type="region of interest" description="Disordered" evidence="1">
    <location>
        <begin position="446"/>
        <end position="484"/>
    </location>
</feature>
<evidence type="ECO:0000313" key="2">
    <source>
        <dbReference type="EMBL" id="KPA76690.1"/>
    </source>
</evidence>
<dbReference type="OMA" id="IAPHEYP"/>
<feature type="region of interest" description="Disordered" evidence="1">
    <location>
        <begin position="25"/>
        <end position="44"/>
    </location>
</feature>
<evidence type="ECO:0000313" key="3">
    <source>
        <dbReference type="Proteomes" id="UP000037923"/>
    </source>
</evidence>
<name>A0A0M9FV34_LEPPY</name>
<feature type="compositionally biased region" description="Acidic residues" evidence="1">
    <location>
        <begin position="460"/>
        <end position="471"/>
    </location>
</feature>
<feature type="region of interest" description="Disordered" evidence="1">
    <location>
        <begin position="897"/>
        <end position="928"/>
    </location>
</feature>
<feature type="region of interest" description="Disordered" evidence="1">
    <location>
        <begin position="302"/>
        <end position="333"/>
    </location>
</feature>
<feature type="compositionally biased region" description="Basic and acidic residues" evidence="1">
    <location>
        <begin position="513"/>
        <end position="524"/>
    </location>
</feature>
<dbReference type="Proteomes" id="UP000037923">
    <property type="component" value="Unassembled WGS sequence"/>
</dbReference>
<evidence type="ECO:0000256" key="1">
    <source>
        <dbReference type="SAM" id="MobiDB-lite"/>
    </source>
</evidence>
<gene>
    <name evidence="2" type="ORF">ABB37_07537</name>
</gene>
<proteinExistence type="predicted"/>
<feature type="region of interest" description="Disordered" evidence="1">
    <location>
        <begin position="620"/>
        <end position="648"/>
    </location>
</feature>
<dbReference type="EMBL" id="LGTL01000019">
    <property type="protein sequence ID" value="KPA76690.1"/>
    <property type="molecule type" value="Genomic_DNA"/>
</dbReference>
<organism evidence="2 3">
    <name type="scientific">Leptomonas pyrrhocoris</name>
    <name type="common">Firebug parasite</name>
    <dbReference type="NCBI Taxonomy" id="157538"/>
    <lineage>
        <taxon>Eukaryota</taxon>
        <taxon>Discoba</taxon>
        <taxon>Euglenozoa</taxon>
        <taxon>Kinetoplastea</taxon>
        <taxon>Metakinetoplastina</taxon>
        <taxon>Trypanosomatida</taxon>
        <taxon>Trypanosomatidae</taxon>
        <taxon>Leishmaniinae</taxon>
        <taxon>Leptomonas</taxon>
    </lineage>
</organism>
<feature type="region of interest" description="Disordered" evidence="1">
    <location>
        <begin position="513"/>
        <end position="541"/>
    </location>
</feature>
<feature type="region of interest" description="Disordered" evidence="1">
    <location>
        <begin position="184"/>
        <end position="206"/>
    </location>
</feature>
<protein>
    <submittedName>
        <fullName evidence="2">Uncharacterized protein</fullName>
    </submittedName>
</protein>
<reference evidence="2 3" key="1">
    <citation type="submission" date="2015-07" db="EMBL/GenBank/DDBJ databases">
        <title>High-quality genome of monoxenous trypanosomatid Leptomonas pyrrhocoris.</title>
        <authorList>
            <person name="Flegontov P."/>
            <person name="Butenko A."/>
            <person name="Firsov S."/>
            <person name="Vlcek C."/>
            <person name="Logacheva M.D."/>
            <person name="Field M."/>
            <person name="Filatov D."/>
            <person name="Flegontova O."/>
            <person name="Gerasimov E."/>
            <person name="Jackson A.P."/>
            <person name="Kelly S."/>
            <person name="Opperdoes F."/>
            <person name="O'Reilly A."/>
            <person name="Votypka J."/>
            <person name="Yurchenko V."/>
            <person name="Lukes J."/>
        </authorList>
    </citation>
    <scope>NUCLEOTIDE SEQUENCE [LARGE SCALE GENOMIC DNA]</scope>
    <source>
        <strain evidence="2">H10</strain>
    </source>
</reference>
<accession>A0A0M9FV34</accession>
<feature type="compositionally biased region" description="Low complexity" evidence="1">
    <location>
        <begin position="965"/>
        <end position="976"/>
    </location>
</feature>
<keyword evidence="3" id="KW-1185">Reference proteome</keyword>
<dbReference type="VEuPathDB" id="TriTrypDB:LpyrH10_19_0880"/>
<feature type="region of interest" description="Disordered" evidence="1">
    <location>
        <begin position="686"/>
        <end position="719"/>
    </location>
</feature>
<dbReference type="OrthoDB" id="273665at2759"/>
<sequence length="1033" mass="111095">MHSASSSVRFLERWPRAAVAKNRKVPCTSTTARHASTLPPTSKTALHSHTFLSAQEALQAAKSSFKSGAGSGGGAAGLTFTLPPLCVWGAALHSPSYSSEDGQGHAGRHSGLTTRGRYASIWSPIEAYLAQLSSSSLQSTRSAASTASPARPPVCASLRLFPDLTVAQLPTTFLQIPGAAGGADLVNDNVSPSKSPRGRRRPAAPHEQPLEAILAMEEPWGSGADAQQTFRHALEGLREVGQQLLPQVPLILQLPTRLLVTQQFLGDLASLLVRSGWRSVSFELPSTHQLYSPFQTCSSDIRCRGGGRRSSSSRSSEQRGGRGAERNAQVSSPLHDSGAVDAAWCRLPLLCTPWPVLCRHPTLGPSLRHLRRHDLVPFHVLFSWALTEAKLFEGLEKSLVVDVTAPMPGAERAQATRQSPSSVGISADEARQAFCRFKPASTLGGSISGIPAINTHGEEERAEEEEAEEAEAGNSPTPSYNARQHRVFMRENPMTSRGVGVGMSSGVVDAVRRHQGKESSEADRGGWTSSSSSSSKAVLTNAEAAWRRTKEAAPGHTTSHVRSLSEEAAPLLLDTPPDHLRALIEKSIAKQGTPDSPCALTPRQRLLQKVGQFMQHTLPHDAAAGTSGGSNAPPPSTSEMSGGDEELEREAAELEELLRQANDTAATSASVEDMMTEMQRCMYEHTPRDDVAVLPNASRSSDSTDTRQERNSGEVAPKAASLSEDNAWCSCSGYWACVRAILADLTHASLIWTLPTYNAAAVRAWTGAYTAAVRPTAENPGGVIMAIAAPLPPVVPVWMPLQPVMHTEVARLLREGHQFPQPPPNTTSVVAEEEECRTWLPNDLNTALRVALTQLPAEVQVRERRRLLRDYRLLRDEGAQGARRGGCVMQRAATTTAAGLPDAGDHRSSSSSVDGAEGSEHDSVADDDTRGEVRIRLRRRAYPFYLLAPSQVARMREEEERRRTTAATVSTTASTSNERTKASLAEVGKVNEAYMSKVVRYYRGAAVEQPSSLYVPTPGLDACSLLGSWQAIS</sequence>
<dbReference type="RefSeq" id="XP_015655129.1">
    <property type="nucleotide sequence ID" value="XM_015806207.1"/>
</dbReference>
<feature type="compositionally biased region" description="Basic and acidic residues" evidence="1">
    <location>
        <begin position="316"/>
        <end position="325"/>
    </location>
</feature>
<feature type="compositionally biased region" description="Basic and acidic residues" evidence="1">
    <location>
        <begin position="702"/>
        <end position="712"/>
    </location>
</feature>
<dbReference type="GeneID" id="26907822"/>
<feature type="region of interest" description="Disordered" evidence="1">
    <location>
        <begin position="956"/>
        <end position="980"/>
    </location>
</feature>
<comment type="caution">
    <text evidence="2">The sequence shown here is derived from an EMBL/GenBank/DDBJ whole genome shotgun (WGS) entry which is preliminary data.</text>
</comment>
<dbReference type="AlphaFoldDB" id="A0A0M9FV34"/>
<feature type="compositionally biased region" description="Basic and acidic residues" evidence="1">
    <location>
        <begin position="918"/>
        <end position="928"/>
    </location>
</feature>